<dbReference type="Proteomes" id="UP000709295">
    <property type="component" value="Unassembled WGS sequence"/>
</dbReference>
<evidence type="ECO:0000256" key="1">
    <source>
        <dbReference type="SAM" id="MobiDB-lite"/>
    </source>
</evidence>
<gene>
    <name evidence="2" type="ORF">JG688_00016842</name>
</gene>
<evidence type="ECO:0000313" key="3">
    <source>
        <dbReference type="Proteomes" id="UP000709295"/>
    </source>
</evidence>
<keyword evidence="3" id="KW-1185">Reference proteome</keyword>
<name>A0A8J5IBK2_9STRA</name>
<feature type="compositionally biased region" description="Polar residues" evidence="1">
    <location>
        <begin position="176"/>
        <end position="186"/>
    </location>
</feature>
<comment type="caution">
    <text evidence="2">The sequence shown here is derived from an EMBL/GenBank/DDBJ whole genome shotgun (WGS) entry which is preliminary data.</text>
</comment>
<dbReference type="PANTHER" id="PTHR33324:SF2">
    <property type="entry name" value="MYB_SANT-LIKE DNA-BINDING DOMAIN-CONTAINING PROTEIN"/>
    <property type="match status" value="1"/>
</dbReference>
<sequence>MNLENIVQPPRKSLEVSAHSFWSVANRQRISWTRDDGVGGQISVDVLLDLIATGGNYRKWKGGTKHSGVSKESICGLINGTMIDAGIAHRRNDNIREKIKSLEASFMGAEDWRANTGQGITDEGDLKSARAKLCPYYDQLAHVMFERASTRPLYSSDALHDAGDIDSDSGAESEAENQPSSILGSQSCAPIGFQTAIIDLSQGRDFQRISDRHLNDKIYCVAI</sequence>
<reference evidence="2" key="1">
    <citation type="submission" date="2021-01" db="EMBL/GenBank/DDBJ databases">
        <title>Phytophthora aleatoria, a newly-described species from Pinus radiata is distinct from Phytophthora cactorum isolates based on comparative genomics.</title>
        <authorList>
            <person name="Mcdougal R."/>
            <person name="Panda P."/>
            <person name="Williams N."/>
            <person name="Studholme D.J."/>
        </authorList>
    </citation>
    <scope>NUCLEOTIDE SEQUENCE</scope>
    <source>
        <strain evidence="2">NZFS 4037</strain>
    </source>
</reference>
<feature type="compositionally biased region" description="Acidic residues" evidence="1">
    <location>
        <begin position="164"/>
        <end position="175"/>
    </location>
</feature>
<dbReference type="EMBL" id="JAENGY010002244">
    <property type="protein sequence ID" value="KAG6944909.1"/>
    <property type="molecule type" value="Genomic_DNA"/>
</dbReference>
<organism evidence="2 3">
    <name type="scientific">Phytophthora aleatoria</name>
    <dbReference type="NCBI Taxonomy" id="2496075"/>
    <lineage>
        <taxon>Eukaryota</taxon>
        <taxon>Sar</taxon>
        <taxon>Stramenopiles</taxon>
        <taxon>Oomycota</taxon>
        <taxon>Peronosporomycetes</taxon>
        <taxon>Peronosporales</taxon>
        <taxon>Peronosporaceae</taxon>
        <taxon>Phytophthora</taxon>
    </lineage>
</organism>
<dbReference type="PANTHER" id="PTHR33324">
    <property type="entry name" value="EXPRESSED PROTEIN"/>
    <property type="match status" value="1"/>
</dbReference>
<feature type="region of interest" description="Disordered" evidence="1">
    <location>
        <begin position="159"/>
        <end position="186"/>
    </location>
</feature>
<evidence type="ECO:0000313" key="2">
    <source>
        <dbReference type="EMBL" id="KAG6944909.1"/>
    </source>
</evidence>
<proteinExistence type="predicted"/>
<accession>A0A8J5IBK2</accession>
<dbReference type="AlphaFoldDB" id="A0A8J5IBK2"/>
<protein>
    <submittedName>
        <fullName evidence="2">Uncharacterized protein</fullName>
    </submittedName>
</protein>